<dbReference type="Proteomes" id="UP001501444">
    <property type="component" value="Unassembled WGS sequence"/>
</dbReference>
<dbReference type="EMBL" id="BAAARV010000026">
    <property type="protein sequence ID" value="GAA2348207.1"/>
    <property type="molecule type" value="Genomic_DNA"/>
</dbReference>
<protein>
    <submittedName>
        <fullName evidence="1">Uncharacterized protein</fullName>
    </submittedName>
</protein>
<name>A0ABN3GBS3_9ACTN</name>
<evidence type="ECO:0000313" key="1">
    <source>
        <dbReference type="EMBL" id="GAA2348207.1"/>
    </source>
</evidence>
<accession>A0ABN3GBS3</accession>
<evidence type="ECO:0000313" key="2">
    <source>
        <dbReference type="Proteomes" id="UP001501444"/>
    </source>
</evidence>
<organism evidence="1 2">
    <name type="scientific">Dactylosporangium salmoneum</name>
    <dbReference type="NCBI Taxonomy" id="53361"/>
    <lineage>
        <taxon>Bacteria</taxon>
        <taxon>Bacillati</taxon>
        <taxon>Actinomycetota</taxon>
        <taxon>Actinomycetes</taxon>
        <taxon>Micromonosporales</taxon>
        <taxon>Micromonosporaceae</taxon>
        <taxon>Dactylosporangium</taxon>
    </lineage>
</organism>
<gene>
    <name evidence="1" type="ORF">GCM10010170_036550</name>
</gene>
<sequence>MWRRSCGSRFCASQARDLPSSAVRCLAARYSAAEFWTVSIVGGARPRGGREAARGRRSDMGRRAQGLFDRIGWPLPVADAREVAA</sequence>
<proteinExistence type="predicted"/>
<comment type="caution">
    <text evidence="1">The sequence shown here is derived from an EMBL/GenBank/DDBJ whole genome shotgun (WGS) entry which is preliminary data.</text>
</comment>
<keyword evidence="2" id="KW-1185">Reference proteome</keyword>
<reference evidence="1 2" key="1">
    <citation type="journal article" date="2019" name="Int. J. Syst. Evol. Microbiol.">
        <title>The Global Catalogue of Microorganisms (GCM) 10K type strain sequencing project: providing services to taxonomists for standard genome sequencing and annotation.</title>
        <authorList>
            <consortium name="The Broad Institute Genomics Platform"/>
            <consortium name="The Broad Institute Genome Sequencing Center for Infectious Disease"/>
            <person name="Wu L."/>
            <person name="Ma J."/>
        </authorList>
    </citation>
    <scope>NUCLEOTIDE SEQUENCE [LARGE SCALE GENOMIC DNA]</scope>
    <source>
        <strain evidence="1 2">JCM 3272</strain>
    </source>
</reference>